<name>A0ABN7ADI2_9HEMI</name>
<dbReference type="Proteomes" id="UP001307889">
    <property type="component" value="Chromosome 1"/>
</dbReference>
<evidence type="ECO:0000313" key="1">
    <source>
        <dbReference type="EMBL" id="BES88920.1"/>
    </source>
</evidence>
<proteinExistence type="predicted"/>
<sequence length="88" mass="10091">MAPLPIVAVFKWNSTAAFARYSAPYDLTPADLRLSEWNGEISRKKTSKPGRWGRVADAYKLGQTEQLPRREIVEWGIRKTEQGQQERS</sequence>
<evidence type="ECO:0000313" key="2">
    <source>
        <dbReference type="Proteomes" id="UP001307889"/>
    </source>
</evidence>
<protein>
    <submittedName>
        <fullName evidence="1">Uncharacterized protein</fullName>
    </submittedName>
</protein>
<keyword evidence="2" id="KW-1185">Reference proteome</keyword>
<reference evidence="1 2" key="1">
    <citation type="submission" date="2023-09" db="EMBL/GenBank/DDBJ databases">
        <title>Nesidiocoris tenuis whole genome shotgun sequence.</title>
        <authorList>
            <person name="Shibata T."/>
            <person name="Shimoda M."/>
            <person name="Kobayashi T."/>
            <person name="Uehara T."/>
        </authorList>
    </citation>
    <scope>NUCLEOTIDE SEQUENCE [LARGE SCALE GENOMIC DNA]</scope>
    <source>
        <strain evidence="1 2">Japan</strain>
    </source>
</reference>
<organism evidence="1 2">
    <name type="scientific">Nesidiocoris tenuis</name>
    <dbReference type="NCBI Taxonomy" id="355587"/>
    <lineage>
        <taxon>Eukaryota</taxon>
        <taxon>Metazoa</taxon>
        <taxon>Ecdysozoa</taxon>
        <taxon>Arthropoda</taxon>
        <taxon>Hexapoda</taxon>
        <taxon>Insecta</taxon>
        <taxon>Pterygota</taxon>
        <taxon>Neoptera</taxon>
        <taxon>Paraneoptera</taxon>
        <taxon>Hemiptera</taxon>
        <taxon>Heteroptera</taxon>
        <taxon>Panheteroptera</taxon>
        <taxon>Cimicomorpha</taxon>
        <taxon>Miridae</taxon>
        <taxon>Dicyphina</taxon>
        <taxon>Nesidiocoris</taxon>
    </lineage>
</organism>
<accession>A0ABN7ADI2</accession>
<gene>
    <name evidence="1" type="ORF">NTJ_01727</name>
</gene>
<dbReference type="EMBL" id="AP028909">
    <property type="protein sequence ID" value="BES88920.1"/>
    <property type="molecule type" value="Genomic_DNA"/>
</dbReference>